<dbReference type="PANTHER" id="PTHR46145:SF4">
    <property type="entry name" value="HEPARANASE"/>
    <property type="match status" value="1"/>
</dbReference>
<reference evidence="3 4" key="1">
    <citation type="submission" date="2015-09" db="EMBL/GenBank/DDBJ databases">
        <title>Atta colombica WGS genome.</title>
        <authorList>
            <person name="Nygaard S."/>
            <person name="Hu H."/>
            <person name="Boomsma J."/>
            <person name="Zhang G."/>
        </authorList>
    </citation>
    <scope>NUCLEOTIDE SEQUENCE [LARGE SCALE GENOMIC DNA]</scope>
    <source>
        <strain evidence="3">Treedump-2</strain>
        <tissue evidence="3">Whole body</tissue>
    </source>
</reference>
<keyword evidence="2" id="KW-0732">Signal</keyword>
<feature type="signal peptide" evidence="2">
    <location>
        <begin position="1"/>
        <end position="23"/>
    </location>
</feature>
<dbReference type="EMBL" id="KQ976532">
    <property type="protein sequence ID" value="KYM81626.1"/>
    <property type="molecule type" value="Genomic_DNA"/>
</dbReference>
<dbReference type="GO" id="GO:0031012">
    <property type="term" value="C:extracellular matrix"/>
    <property type="evidence" value="ECO:0007669"/>
    <property type="project" value="TreeGrafter"/>
</dbReference>
<dbReference type="STRING" id="520822.A0A195BAQ1"/>
<feature type="region of interest" description="Disordered" evidence="1">
    <location>
        <begin position="937"/>
        <end position="962"/>
    </location>
</feature>
<feature type="region of interest" description="Disordered" evidence="1">
    <location>
        <begin position="2615"/>
        <end position="2634"/>
    </location>
</feature>
<evidence type="ECO:0000256" key="1">
    <source>
        <dbReference type="SAM" id="MobiDB-lite"/>
    </source>
</evidence>
<dbReference type="Gene3D" id="3.20.20.80">
    <property type="entry name" value="Glycosidases"/>
    <property type="match status" value="1"/>
</dbReference>
<evidence type="ECO:0000313" key="3">
    <source>
        <dbReference type="EMBL" id="KYM81626.1"/>
    </source>
</evidence>
<dbReference type="Proteomes" id="UP000078540">
    <property type="component" value="Unassembled WGS sequence"/>
</dbReference>
<feature type="region of interest" description="Disordered" evidence="1">
    <location>
        <begin position="479"/>
        <end position="522"/>
    </location>
</feature>
<dbReference type="InterPro" id="IPR017853">
    <property type="entry name" value="GH"/>
</dbReference>
<dbReference type="PANTHER" id="PTHR46145">
    <property type="entry name" value="HEPARANASE"/>
    <property type="match status" value="1"/>
</dbReference>
<dbReference type="GO" id="GO:0005615">
    <property type="term" value="C:extracellular space"/>
    <property type="evidence" value="ECO:0007669"/>
    <property type="project" value="TreeGrafter"/>
</dbReference>
<feature type="compositionally biased region" description="Basic and acidic residues" evidence="1">
    <location>
        <begin position="505"/>
        <end position="519"/>
    </location>
</feature>
<feature type="region of interest" description="Disordered" evidence="1">
    <location>
        <begin position="550"/>
        <end position="571"/>
    </location>
</feature>
<evidence type="ECO:0000256" key="2">
    <source>
        <dbReference type="SAM" id="SignalP"/>
    </source>
</evidence>
<protein>
    <submittedName>
        <fullName evidence="3">Heparanase</fullName>
    </submittedName>
</protein>
<feature type="region of interest" description="Disordered" evidence="1">
    <location>
        <begin position="2454"/>
        <end position="2474"/>
    </location>
</feature>
<sequence length="3968" mass="461779">MKCHRQYVCLLLQVIFFITNCLAENLILNINVKKPIAVTDHAFLSFTLDPARLQYNDFIKNIEKSMNLARGLAPAYIRLGGPQSNFYNFGHSHEINTDRNDMHFGTQWTLIYQWAKNAGLDVIACITPHYIDKEFKTDSTDPRNIAELLSFSDRMGYNISWQLGYECQTRCDLSGKKLGQYVVNFHEILKTFPRYSNSLITGPDIVAYKTVYQQKYLQDYLYSASAALSAITWHPNLDVVSLNNNSISIHYDNMIAEKNELFKIINNAEQKPLWIAESKSQESKHQYLGALIWMRRLGDAAKLGIQVVMRQLTNLSQATPAYWISLLYKTLVGREVFEIKLQSNNENYVHFYSHCTKSSALYSKGAVTIFGINLTPKTVTASLKGLKIKILHKYILLPQFETTNKMFSEKVLLNNKPLNLINDKNLPNIYPEIIINPDGLELELPSGSIGFWIIPNAKVKACTCSEEEIIENNTVKKLSKRHENNIQQSNQEKEDINQSNLKNKKVYDSKKQENVKNMKNESQQKVWNSKLLEQIKKFLQKKLQKTDKSESSQRSFTINLGKQENSSEEEQQNLVKKKFKKTEIDNKFKNIQGLLKKYKRILLEKKSVMETRNIQHFKVEIENIDNVVTLISKIDAFILYKIISKEPITSEIEDKTKNEREEESVIKINKKLKEYLSELENSVEIKTNIIIKIKKYFNKLYNLLEYNSTNDNKNNQVHEDLMEQKKFKRHLDKKSENSQKYNILEKRSRINNLKDYAIKQKLQEIKQKNDDNTYNLKRNFINNKNKYNNLQQDSVKRGFKSDAFENTNHHIDNQHLVQEYNKIKNDNIYRKHSKIDMEKYQSLIQGSERIKRNIKELIKTDLRRDSASEKHSKDDLTNYVNERKMKKNDIRRELRPFNLRTGSDENDFHGFFQQDPVKGFPEDDIFVTTGDSLEQNDKSYDYVKDKDDSNDNLKKKNTQHNQKSTLDYAKDNTWIEEIKDNHCDYMPNKFFENIKLSNMKMKENFENYNDLGEAEFLSKVHNNNNNDNDNDNKIAITEVIKKQPLKKTKRHIEETRIQRLVHHYSDLKKQEYNRDALQSVSRYPSTFVDQFLKIPNYSNDNINAKASEYFRPSIYAEHSIYNKVFHNKRNKRDNWEKLRQLSVEEIIQEDEENARDCHYRVIRDSDSPKKHNISVIPIIRVIDTSSENKNVSANVTQFQKDFTEEEYQEIMTGEILSSTSDIDSDYEETDATTKSIITELRTLDHKLSETTKPINVTSILGLDNVSKQYHNEKKSTTNLLPVDSDSKRSLNNNNSVKYITKKTFFRTQLPDIQSENKTKTYDSLQIISKIPSENKDPREKFTISTINNAQKTILHNGKIQELINKKKTPDNSIYPTITESQNNKKGHNNNCKIELKSTNFLQETTKGIVEQVTTETILLKQAANTTNDNIKSNESITKSKLLQNTEGNQNSESVWMQLEKDANRRLKNILRNLPRTEGLTRYETSLTKRTELIDKLKEKLYARREKLLDQYQSELTKIADEQKRNLKRREIWERLRGSDDFHQLIDPKFIGILLDDDVTYKDDDVTYEDNEDDNESCLILIELIPKQYKNIIDQIYLPEKTKKVHYPEYNKYYQVFRNLIDDDEELAETSKSSEFFDREDNQDCRYSSNTIEDEQESTETTSRSFDQKIFIDPSTYYGGEPILQEDNVKFPKYQSKIKSQIQYPRWTLRDIHEILTKLKSSKAQHQVSKSQEYIEKLPIKDYNQEHSNSLHVLDKQRQYDLSKKLAALAQEWLIFLNQRDVNQASNKEANKLNDVHKNLKADNLNLTFAINKTKFIRSFERNIENKEFDSSNNRKKDIINSETNEDAEDVVKIKKSENIEMIKHEKINKSYSNANDKTENLNITMFNNNKTVEHVENIIENNPKEKELGKKNSRLTENMKKDLINMRVDLKEDFIKKIFDTQPMKVYLLTKNNRSSNADLFQKLKNYLISSRKDFKVNQQNQKEYDLSYITLTPIEIKNIFEILDMKNNDDLMELFEILQWNDQYILEAILNKMTEYLNDKISEEFEYEDSSNLQRENSEIFLDKENYINENKQDITAKDSEIESEKDEQYKITNDEINKFLKIKNQIGSKYGMFLLLPWRNVKIRQQRQIKSEINEDLTEIKPEDHENKRIKRYYLNNNTNKEEEENMVETKKVNYLQSQTKNRDNLLEDFIKAYKKNNLYNNEASSIKNEKKNETIPLNNIFKSDKKILQKEMPKLRNHMESAGEFINDSEENFNDILANEDNHFRNRTFGTTGNVFYTAIMNIKDFFAFLPKISRLSTILSYPSLYNDEHLIKDNSKRSLILLMPVRQTQNEHEKSKEMGQKTKRCDTRRRSRFLLLSTKENNNRTRTANKNINVGTFQQNSDDHITKNTKYSQKNSATSKRMVAVTNEDKILLQPFNDNLNAKDITLKFPEKTKKCNTEKYICHCEEDCSSSSSKESSSKILGSSKNEPEKINHERRLIKHKNAKANILQQQSPKLYHENPYELPFSNFINYFPIQSYPEKMNIPPVSILYGITPNVLSQMIGNEGKYVDLGIPFISFQNRQNYLVENNQDQLVIHKKPCICSPVITNSENSMSVTNVPLADYDAITSREATNDLESNNPIGVSEGDQEHFPKLTTEVSKVDASADSETEANLNLNYLTDATEEDDTISPSNLNKVVQKSNDFTEQTERNLDDLSKSTTYSADDVDTSSVPFVTYDITNDGKFINMEECIKLFGRDVCVLTTDPYFASESSTNKINKSNVNVNEYLESTNIKNDDIDEASLREFQSESIKQISKSDINYDKNTPFNTVKTIHISIKKLMDPTIDETTTMGKKKLLGKSKNKIKLLLNPNDEEIVNPTSSKKFFYFTPSYKSNSDEKANNSKINQQNQITNIKSNSNTFQKETTTVYDSKTDLKKQDRNYLKESNVNIYSKKKIPQEHFEEKTSSNSKTRDNFVEEIKKEIGIETNIKPGEISQEQSTTMQYFNDKKLSNSNNKESTINNIKMIDSSTNKLPFCDNSLLLNSIRKVINDFTSNTRLTKTKDFDENILQTQGKNLLPEILQVPNLKDILSMPQIENTIVDKVKDVLSYVTAIPRKDFTNDWSHGVIKNTLHSILDTLSSFHHKLPPMMLEEHQFKDGQWKTNLVTLAPILDQNLSIATPKNLREIIKEFLNSPAIASQIDQNIVRNIIVQSVRNNLSNDKDDKIDDLIIHALNDILQKSRKSKNSSEDIDTLEQSNEIISDEANMDMINMQEIPTSNYKIENNIDDSILNSKQNVDMKKQDTKIDNKEIHTTDNQKAKILENNANILTISEFPQLLHLYEKKEKEESTNEDKIKEDITDQILKKIDEQDGAEKKIAESLKPKIIYHKAILQNNLSVSESNSTGAGQYIKNHPIDKERNKETITMTNFIQETPNYVSDNKILENIGAKNVEEEVNHTLNENILTTTTDKIDPLIILERIKFNLPPIKYYSPEILKYATNRIDDKNVEITTAPMNFIQKPSSNYAQDDMPLQNIAEIKDENEMEYLTTTDGNLISSTNGEEYKPTIISLTDNILESQQQNLTENNIIKIHEVTTEIQRTYAKTTYFKTGLSGDDNSRTNSSSLTDKITNIRINNDNENSNGNSDKDNNNLINKINNNEDIIKEKQVIVSSSKSSALFPSSIVSDDISELQKSQLYYINDGVKLPLEIKRLEDGSYALLISKNVCEQILTRKCPCCVPLQGHIVRSSKNHQQEDMHATITNSEKKDQENILGSNSFPFQPFNILTRRNALRTQNLKKEEEEKERNNEQHLWKPNNDNFAMISMPVIDFAKKYNLLLDFNEERVLLNKTELQNKILNYNKSIINSVEGFKLENTNNVQNVNIVQKINSENQGNPVLKEINISEKSKMNKEEEKSDKLLDTVEGNKIFHEKGNKKFEATKLINNNYNVPENFRGNIGKPYRYQRNANYVENKGTELVKSMLYWLKGLFVDN</sequence>
<feature type="chain" id="PRO_5008269373" evidence="2">
    <location>
        <begin position="24"/>
        <end position="3968"/>
    </location>
</feature>
<name>A0A195BAQ1_9HYME</name>
<organism evidence="3 4">
    <name type="scientific">Atta colombica</name>
    <dbReference type="NCBI Taxonomy" id="520822"/>
    <lineage>
        <taxon>Eukaryota</taxon>
        <taxon>Metazoa</taxon>
        <taxon>Ecdysozoa</taxon>
        <taxon>Arthropoda</taxon>
        <taxon>Hexapoda</taxon>
        <taxon>Insecta</taxon>
        <taxon>Pterygota</taxon>
        <taxon>Neoptera</taxon>
        <taxon>Endopterygota</taxon>
        <taxon>Hymenoptera</taxon>
        <taxon>Apocrita</taxon>
        <taxon>Aculeata</taxon>
        <taxon>Formicoidea</taxon>
        <taxon>Formicidae</taxon>
        <taxon>Myrmicinae</taxon>
        <taxon>Atta</taxon>
    </lineage>
</organism>
<gene>
    <name evidence="3" type="ORF">ALC53_08013</name>
</gene>
<accession>A0A195BAQ1</accession>
<feature type="compositionally biased region" description="Low complexity" evidence="1">
    <location>
        <begin position="2454"/>
        <end position="2470"/>
    </location>
</feature>
<dbReference type="SUPFAM" id="SSF51445">
    <property type="entry name" value="(Trans)glycosidases"/>
    <property type="match status" value="1"/>
</dbReference>
<feature type="region of interest" description="Disordered" evidence="1">
    <location>
        <begin position="896"/>
        <end position="916"/>
    </location>
</feature>
<feature type="compositionally biased region" description="Basic and acidic residues" evidence="1">
    <location>
        <begin position="937"/>
        <end position="954"/>
    </location>
</feature>
<proteinExistence type="predicted"/>
<evidence type="ECO:0000313" key="4">
    <source>
        <dbReference type="Proteomes" id="UP000078540"/>
    </source>
</evidence>
<feature type="compositionally biased region" description="Polar residues" evidence="1">
    <location>
        <begin position="552"/>
        <end position="562"/>
    </location>
</feature>
<keyword evidence="4" id="KW-1185">Reference proteome</keyword>